<dbReference type="Pfam" id="PF08631">
    <property type="entry name" value="SPO22"/>
    <property type="match status" value="1"/>
</dbReference>
<dbReference type="InterPro" id="IPR013940">
    <property type="entry name" value="Spo22/ZIP4/TEX11"/>
</dbReference>
<dbReference type="Proteomes" id="UP000187013">
    <property type="component" value="Unassembled WGS sequence"/>
</dbReference>
<feature type="non-terminal residue" evidence="3">
    <location>
        <position position="1"/>
    </location>
</feature>
<dbReference type="SUPFAM" id="SSF48452">
    <property type="entry name" value="TPR-like"/>
    <property type="match status" value="1"/>
</dbReference>
<dbReference type="AlphaFoldDB" id="A0A1Q3ABQ5"/>
<sequence length="959" mass="110352">LLTITETASWLTQLISTDSLKENGFESINDKLHVFFPVAVDYNNSLKTHKLSLPFPDKVQRLESAASGLWNAIAIAIKIEKNEALNQMLCYSRLFACVLLAIHETLIPSTDRKLRVAQCYISTLKVVIDHGWDKLHKLINAHLKDNLSSLEEAASLFNGNEKTQFERLKLEFHVVNFQDALGQGNIELARQFEIQANIIGNVAILDSTLLLDLCRMLYNAILILREKAIGDINSINYFLQKVCDYLELEVPSLKTHVDYSNLRYSILLLLANSQVDQQIEAWDESKCSSILKVLESEYPKKLEPYSLEIDFCKKIGGSSVSQEIKKIIVRMITSVDNLLNFDAIMGIINEFADLNTRVALECLDYFFISKWDPEKDHKWLEKLFIFRFFLTTQSKHLNNTEIIQDLEEYCSQAERRLMDILSKQAMSSVITLLWNSGKKSEKSGKYSESIGFYRIALKSFISQAYADRGKIQRALMSAYIQIAEFKQCEELYKKMTTADSHSPLTQLLLLKIFISQSDEKSCLECLERIKVSEHDNAMDTLILAVSECRASKQLAIKAIPVLFEAIESHQAPEQKLVQWSIPTLCLLRYTSQLILKFVEDEQQEIFTHYLPTLHNLLQKALEYLNRIKTMKKFHETIDPIPQYQEGTSVDEIEWFASTSYNLALKCIAENMDDMNSLDFAQLSRKFIQLIPHKEFTFPKMFHYTYWDFRSHLLCLTIIQTMKYRGNPKALPQVQAESLTLMNDIWQRRNQQNFRDGSSTYEKKKLDGCLSDALLLAFEASLQMQDQVKISEILITTAQWQNPQIENLLADAAISMYELPRGLFMETIEPLIQRNVNNHVIDNFKICQWLRNFLDCALTLGKTSQLDLTEHLLKRIRESPANPDASSTDQLKQEIEMIATLSWNQGVNSIIKGEKTLGMAWCRTSIQFANLYSDHLKKQLQELWNSLASSVELTYDSPTD</sequence>
<evidence type="ECO:0000256" key="1">
    <source>
        <dbReference type="ARBA" id="ARBA00023254"/>
    </source>
</evidence>
<comment type="caution">
    <text evidence="3">The sequence shown here is derived from an EMBL/GenBank/DDBJ whole genome shotgun (WGS) entry which is preliminary data.</text>
</comment>
<accession>A0A1Q3ABQ5</accession>
<evidence type="ECO:0000313" key="4">
    <source>
        <dbReference type="Proteomes" id="UP000187013"/>
    </source>
</evidence>
<gene>
    <name evidence="3" type="ORF">ZYGR_0AI03700</name>
</gene>
<proteinExistence type="predicted"/>
<dbReference type="OrthoDB" id="65716at2759"/>
<dbReference type="EMBL" id="BDGX01000035">
    <property type="protein sequence ID" value="GAV53088.1"/>
    <property type="molecule type" value="Genomic_DNA"/>
</dbReference>
<dbReference type="GO" id="GO:0051321">
    <property type="term" value="P:meiotic cell cycle"/>
    <property type="evidence" value="ECO:0007669"/>
    <property type="project" value="UniProtKB-KW"/>
</dbReference>
<dbReference type="PANTHER" id="PTHR40375">
    <property type="entry name" value="SPORULATION-SPECIFIC PROTEIN 22"/>
    <property type="match status" value="1"/>
</dbReference>
<keyword evidence="1" id="KW-0469">Meiosis</keyword>
<dbReference type="GO" id="GO:0090173">
    <property type="term" value="P:regulation of synaptonemal complex assembly"/>
    <property type="evidence" value="ECO:0007669"/>
    <property type="project" value="InterPro"/>
</dbReference>
<dbReference type="InterPro" id="IPR039057">
    <property type="entry name" value="Spo22/ZIP4"/>
</dbReference>
<evidence type="ECO:0000313" key="3">
    <source>
        <dbReference type="EMBL" id="GAV53088.1"/>
    </source>
</evidence>
<protein>
    <recommendedName>
        <fullName evidence="2">Protein ZIP4 homolog</fullName>
    </recommendedName>
</protein>
<name>A0A1Q3ABQ5_ZYGRO</name>
<dbReference type="Gene3D" id="1.25.40.10">
    <property type="entry name" value="Tetratricopeptide repeat domain"/>
    <property type="match status" value="1"/>
</dbReference>
<evidence type="ECO:0000256" key="2">
    <source>
        <dbReference type="ARBA" id="ARBA00031845"/>
    </source>
</evidence>
<dbReference type="PANTHER" id="PTHR40375:SF2">
    <property type="entry name" value="SPORULATION-SPECIFIC PROTEIN 22"/>
    <property type="match status" value="1"/>
</dbReference>
<dbReference type="InterPro" id="IPR011990">
    <property type="entry name" value="TPR-like_helical_dom_sf"/>
</dbReference>
<organism evidence="3 4">
    <name type="scientific">Zygosaccharomyces rouxii</name>
    <dbReference type="NCBI Taxonomy" id="4956"/>
    <lineage>
        <taxon>Eukaryota</taxon>
        <taxon>Fungi</taxon>
        <taxon>Dikarya</taxon>
        <taxon>Ascomycota</taxon>
        <taxon>Saccharomycotina</taxon>
        <taxon>Saccharomycetes</taxon>
        <taxon>Saccharomycetales</taxon>
        <taxon>Saccharomycetaceae</taxon>
        <taxon>Zygosaccharomyces</taxon>
    </lineage>
</organism>
<reference evidence="3 4" key="1">
    <citation type="submission" date="2016-08" db="EMBL/GenBank/DDBJ databases">
        <title>Draft genome sequence of allopolyploid Zygosaccharomyces rouxii.</title>
        <authorList>
            <person name="Watanabe J."/>
            <person name="Uehara K."/>
            <person name="Mogi Y."/>
            <person name="Tsukioka Y."/>
        </authorList>
    </citation>
    <scope>NUCLEOTIDE SEQUENCE [LARGE SCALE GENOMIC DNA]</scope>
    <source>
        <strain evidence="3 4">NBRC 110957</strain>
    </source>
</reference>